<dbReference type="EMBL" id="JACHHF010000006">
    <property type="protein sequence ID" value="MBB5176288.1"/>
    <property type="molecule type" value="Genomic_DNA"/>
</dbReference>
<dbReference type="Proteomes" id="UP000579136">
    <property type="component" value="Unassembled WGS sequence"/>
</dbReference>
<dbReference type="InterPro" id="IPR022742">
    <property type="entry name" value="Hydrolase_4"/>
</dbReference>
<keyword evidence="3" id="KW-1185">Reference proteome</keyword>
<organism evidence="2 3">
    <name type="scientific">Nosocomiicoccus ampullae</name>
    <dbReference type="NCBI Taxonomy" id="489910"/>
    <lineage>
        <taxon>Bacteria</taxon>
        <taxon>Bacillati</taxon>
        <taxon>Bacillota</taxon>
        <taxon>Bacilli</taxon>
        <taxon>Bacillales</taxon>
        <taxon>Staphylococcaceae</taxon>
        <taxon>Nosocomiicoccus</taxon>
    </lineage>
</organism>
<gene>
    <name evidence="2" type="ORF">HNQ45_001175</name>
</gene>
<dbReference type="Pfam" id="PF12146">
    <property type="entry name" value="Hydrolase_4"/>
    <property type="match status" value="1"/>
</dbReference>
<dbReference type="AlphaFoldDB" id="A0A9Q2HFM7"/>
<dbReference type="InterPro" id="IPR029058">
    <property type="entry name" value="AB_hydrolase_fold"/>
</dbReference>
<dbReference type="RefSeq" id="WP_183674495.1">
    <property type="nucleotide sequence ID" value="NZ_CBCRYX010000005.1"/>
</dbReference>
<accession>A0A9Q2HFM7</accession>
<evidence type="ECO:0000313" key="2">
    <source>
        <dbReference type="EMBL" id="MBB5176288.1"/>
    </source>
</evidence>
<dbReference type="InterPro" id="IPR051044">
    <property type="entry name" value="MAG_DAG_Lipase"/>
</dbReference>
<dbReference type="GO" id="GO:0016787">
    <property type="term" value="F:hydrolase activity"/>
    <property type="evidence" value="ECO:0007669"/>
    <property type="project" value="UniProtKB-KW"/>
</dbReference>
<evidence type="ECO:0000259" key="1">
    <source>
        <dbReference type="Pfam" id="PF12146"/>
    </source>
</evidence>
<proteinExistence type="predicted"/>
<keyword evidence="2" id="KW-0378">Hydrolase</keyword>
<dbReference type="Gene3D" id="3.40.50.1820">
    <property type="entry name" value="alpha/beta hydrolase"/>
    <property type="match status" value="1"/>
</dbReference>
<feature type="domain" description="Serine aminopeptidase S33" evidence="1">
    <location>
        <begin position="22"/>
        <end position="273"/>
    </location>
</feature>
<dbReference type="SUPFAM" id="SSF53474">
    <property type="entry name" value="alpha/beta-Hydrolases"/>
    <property type="match status" value="1"/>
</dbReference>
<name>A0A9Q2HFM7_9STAP</name>
<dbReference type="PANTHER" id="PTHR11614">
    <property type="entry name" value="PHOSPHOLIPASE-RELATED"/>
    <property type="match status" value="1"/>
</dbReference>
<reference evidence="2 3" key="1">
    <citation type="submission" date="2020-08" db="EMBL/GenBank/DDBJ databases">
        <title>Genomic Encyclopedia of Type Strains, Phase IV (KMG-IV): sequencing the most valuable type-strain genomes for metagenomic binning, comparative biology and taxonomic classification.</title>
        <authorList>
            <person name="Goeker M."/>
        </authorList>
    </citation>
    <scope>NUCLEOTIDE SEQUENCE [LARGE SCALE GENOMIC DNA]</scope>
    <source>
        <strain evidence="2 3">DSM 19163</strain>
    </source>
</reference>
<protein>
    <submittedName>
        <fullName evidence="2">Alpha-beta hydrolase superfamily lysophospholipase</fullName>
    </submittedName>
</protein>
<evidence type="ECO:0000313" key="3">
    <source>
        <dbReference type="Proteomes" id="UP000579136"/>
    </source>
</evidence>
<sequence length="292" mass="32977">MKQQIVYTRDEAIDVKISEPENPKAAVLVLHGISEHSGRYDYLLNFFKSHDIYGVIYDHNGHGNRDNGNRGEIGSFEKLVLDAKDVYDSLPNHLPKFVIGHSMGSIVLRLLLTSICPTGAVIVGTGDRTTPVEKIQTAFVNGVSKITPNFKSLLLNQLAFRGFDRQVEGTAKNRWISKNYENVVKFNQDPLSGHPVSVNTFKALNNAIIAVNSEEIIKKYNKDTNFLLISGKDDPFSHQGKDIEKLDATLKAYGYNTKSVLYEDYRHEILNENIKNDVYRTILDWMDNSIDD</sequence>
<comment type="caution">
    <text evidence="2">The sequence shown here is derived from an EMBL/GenBank/DDBJ whole genome shotgun (WGS) entry which is preliminary data.</text>
</comment>